<gene>
    <name evidence="1" type="ORF">LOTGIDRAFT_155115</name>
</gene>
<dbReference type="GeneID" id="20236594"/>
<dbReference type="OMA" id="NEEANHD"/>
<reference evidence="1 2" key="1">
    <citation type="journal article" date="2013" name="Nature">
        <title>Insights into bilaterian evolution from three spiralian genomes.</title>
        <authorList>
            <person name="Simakov O."/>
            <person name="Marletaz F."/>
            <person name="Cho S.J."/>
            <person name="Edsinger-Gonzales E."/>
            <person name="Havlak P."/>
            <person name="Hellsten U."/>
            <person name="Kuo D.H."/>
            <person name="Larsson T."/>
            <person name="Lv J."/>
            <person name="Arendt D."/>
            <person name="Savage R."/>
            <person name="Osoegawa K."/>
            <person name="de Jong P."/>
            <person name="Grimwood J."/>
            <person name="Chapman J.A."/>
            <person name="Shapiro H."/>
            <person name="Aerts A."/>
            <person name="Otillar R.P."/>
            <person name="Terry A.Y."/>
            <person name="Boore J.L."/>
            <person name="Grigoriev I.V."/>
            <person name="Lindberg D.R."/>
            <person name="Seaver E.C."/>
            <person name="Weisblat D.A."/>
            <person name="Putnam N.H."/>
            <person name="Rokhsar D.S."/>
        </authorList>
    </citation>
    <scope>NUCLEOTIDE SEQUENCE [LARGE SCALE GENOMIC DNA]</scope>
</reference>
<evidence type="ECO:0008006" key="3">
    <source>
        <dbReference type="Google" id="ProtNLM"/>
    </source>
</evidence>
<dbReference type="KEGG" id="lgi:LOTGIDRAFT_155115"/>
<dbReference type="PANTHER" id="PTHR21446:SF12">
    <property type="entry name" value="POTASSIUM CHANNEL TETRAMERIZATION DOMAIN CONTAINING 1"/>
    <property type="match status" value="1"/>
</dbReference>
<protein>
    <recommendedName>
        <fullName evidence="3">DUF3504 domain-containing protein</fullName>
    </recommendedName>
</protein>
<dbReference type="OrthoDB" id="6156046at2759"/>
<proteinExistence type="predicted"/>
<name>V3ZSS3_LOTGI</name>
<evidence type="ECO:0000313" key="1">
    <source>
        <dbReference type="EMBL" id="ESO85625.1"/>
    </source>
</evidence>
<organism evidence="1 2">
    <name type="scientific">Lottia gigantea</name>
    <name type="common">Giant owl limpet</name>
    <dbReference type="NCBI Taxonomy" id="225164"/>
    <lineage>
        <taxon>Eukaryota</taxon>
        <taxon>Metazoa</taxon>
        <taxon>Spiralia</taxon>
        <taxon>Lophotrochozoa</taxon>
        <taxon>Mollusca</taxon>
        <taxon>Gastropoda</taxon>
        <taxon>Patellogastropoda</taxon>
        <taxon>Lottioidea</taxon>
        <taxon>Lottiidae</taxon>
        <taxon>Lottia</taxon>
    </lineage>
</organism>
<dbReference type="PANTHER" id="PTHR21446">
    <property type="entry name" value="DUF3504 DOMAIN-CONTAINING PROTEIN"/>
    <property type="match status" value="1"/>
</dbReference>
<dbReference type="CTD" id="20236594"/>
<accession>V3ZSS3</accession>
<sequence length="293" mass="33569">MTTDKITVTASQSSVTASLTQEIQPAVHNADAETDSARSSDEKISAVIYTEDAKGNEKTFSTDNSIHKRFKSIDDADVKIFEALNQSEATTKNTRWALGIFEEWHVETYGTKAAWDQNSLDPQILAQKLSKFYFSTKPKEIEKRFEVLDASLAHNYHKNTMKNIRAALNRHLSDINSEINIVNDRRFKIPNRVLDGLLKSQMRDGTSRATKHKDIIEVVDLPKIHKYFDNTAHVNPIDLRLYVWYMIALHFVTRGLEFHYQLNLNSFGFALDAKGHEYAYLKHETKHGITTNH</sequence>
<dbReference type="Proteomes" id="UP000030746">
    <property type="component" value="Unassembled WGS sequence"/>
</dbReference>
<keyword evidence="2" id="KW-1185">Reference proteome</keyword>
<dbReference type="AlphaFoldDB" id="V3ZSS3"/>
<dbReference type="HOGENOM" id="CLU_950896_0_0_1"/>
<dbReference type="EMBL" id="KB203274">
    <property type="protein sequence ID" value="ESO85625.1"/>
    <property type="molecule type" value="Genomic_DNA"/>
</dbReference>
<dbReference type="InterPro" id="IPR052787">
    <property type="entry name" value="MAVS"/>
</dbReference>
<dbReference type="RefSeq" id="XP_009063866.1">
    <property type="nucleotide sequence ID" value="XM_009065618.1"/>
</dbReference>
<evidence type="ECO:0000313" key="2">
    <source>
        <dbReference type="Proteomes" id="UP000030746"/>
    </source>
</evidence>